<organism evidence="2 3">
    <name type="scientific">Elysia marginata</name>
    <dbReference type="NCBI Taxonomy" id="1093978"/>
    <lineage>
        <taxon>Eukaryota</taxon>
        <taxon>Metazoa</taxon>
        <taxon>Spiralia</taxon>
        <taxon>Lophotrochozoa</taxon>
        <taxon>Mollusca</taxon>
        <taxon>Gastropoda</taxon>
        <taxon>Heterobranchia</taxon>
        <taxon>Euthyneura</taxon>
        <taxon>Panpulmonata</taxon>
        <taxon>Sacoglossa</taxon>
        <taxon>Placobranchoidea</taxon>
        <taxon>Plakobranchidae</taxon>
        <taxon>Elysia</taxon>
    </lineage>
</organism>
<dbReference type="Proteomes" id="UP000762676">
    <property type="component" value="Unassembled WGS sequence"/>
</dbReference>
<protein>
    <submittedName>
        <fullName evidence="2">Uncharacterized protein</fullName>
    </submittedName>
</protein>
<feature type="compositionally biased region" description="Acidic residues" evidence="1">
    <location>
        <begin position="48"/>
        <end position="59"/>
    </location>
</feature>
<name>A0AAV4FJY3_9GAST</name>
<proteinExistence type="predicted"/>
<evidence type="ECO:0000256" key="1">
    <source>
        <dbReference type="SAM" id="MobiDB-lite"/>
    </source>
</evidence>
<sequence>MSKEGDIDLTVWVQSSESPLNSDTSSGDSPRGGFGDLTIIANSNGDNIGDEDVEEDGEEGGGMAERDPTKDSFVSKYSVMNIEGGGGDGGGVYTDGGSSGHAAGVSSSVDDELLQRLASRHDEFLSTVVSNALLSEITGIHRGLHGGVQ</sequence>
<feature type="region of interest" description="Disordered" evidence="1">
    <location>
        <begin position="1"/>
        <end position="72"/>
    </location>
</feature>
<evidence type="ECO:0000313" key="2">
    <source>
        <dbReference type="EMBL" id="GFR73321.1"/>
    </source>
</evidence>
<dbReference type="EMBL" id="BMAT01011473">
    <property type="protein sequence ID" value="GFR73321.1"/>
    <property type="molecule type" value="Genomic_DNA"/>
</dbReference>
<accession>A0AAV4FJY3</accession>
<feature type="compositionally biased region" description="Polar residues" evidence="1">
    <location>
        <begin position="12"/>
        <end position="28"/>
    </location>
</feature>
<evidence type="ECO:0000313" key="3">
    <source>
        <dbReference type="Proteomes" id="UP000762676"/>
    </source>
</evidence>
<dbReference type="AlphaFoldDB" id="A0AAV4FJY3"/>
<keyword evidence="3" id="KW-1185">Reference proteome</keyword>
<reference evidence="2 3" key="1">
    <citation type="journal article" date="2021" name="Elife">
        <title>Chloroplast acquisition without the gene transfer in kleptoplastic sea slugs, Plakobranchus ocellatus.</title>
        <authorList>
            <person name="Maeda T."/>
            <person name="Takahashi S."/>
            <person name="Yoshida T."/>
            <person name="Shimamura S."/>
            <person name="Takaki Y."/>
            <person name="Nagai Y."/>
            <person name="Toyoda A."/>
            <person name="Suzuki Y."/>
            <person name="Arimoto A."/>
            <person name="Ishii H."/>
            <person name="Satoh N."/>
            <person name="Nishiyama T."/>
            <person name="Hasebe M."/>
            <person name="Maruyama T."/>
            <person name="Minagawa J."/>
            <person name="Obokata J."/>
            <person name="Shigenobu S."/>
        </authorList>
    </citation>
    <scope>NUCLEOTIDE SEQUENCE [LARGE SCALE GENOMIC DNA]</scope>
</reference>
<comment type="caution">
    <text evidence="2">The sequence shown here is derived from an EMBL/GenBank/DDBJ whole genome shotgun (WGS) entry which is preliminary data.</text>
</comment>
<gene>
    <name evidence="2" type="ORF">ElyMa_005727400</name>
</gene>